<proteinExistence type="predicted"/>
<gene>
    <name evidence="2" type="ORF">A9306_07605</name>
</gene>
<name>A0A1B8QEU5_9GAMM</name>
<evidence type="ECO:0000259" key="1">
    <source>
        <dbReference type="Pfam" id="PF12671"/>
    </source>
</evidence>
<sequence>MRAGGWKDTATKQSTQDSSWYYTSKTSYAQTWSTAHGLRNRLNHGYELGAEKLSRSFGGVGGVYLNNKIAKGDVIFADWDGDGRYDHAMSVVDKSYFDTTVAYHSINVVNGSMVNISANHSSASFEAFHIS</sequence>
<accession>A0A1B8QEU5</accession>
<dbReference type="AlphaFoldDB" id="A0A1B8QEU5"/>
<keyword evidence="3" id="KW-1185">Reference proteome</keyword>
<protein>
    <recommendedName>
        <fullName evidence="1">Putative amidase domain-containing protein</fullName>
    </recommendedName>
</protein>
<dbReference type="Pfam" id="PF12671">
    <property type="entry name" value="Amidase_6"/>
    <property type="match status" value="1"/>
</dbReference>
<comment type="caution">
    <text evidence="2">The sequence shown here is derived from an EMBL/GenBank/DDBJ whole genome shotgun (WGS) entry which is preliminary data.</text>
</comment>
<evidence type="ECO:0000313" key="2">
    <source>
        <dbReference type="EMBL" id="OBX80471.1"/>
    </source>
</evidence>
<dbReference type="EMBL" id="LZNA01000036">
    <property type="protein sequence ID" value="OBX80471.1"/>
    <property type="molecule type" value="Genomic_DNA"/>
</dbReference>
<reference evidence="2 3" key="1">
    <citation type="submission" date="2016-06" db="EMBL/GenBank/DDBJ databases">
        <title>Draft genome of Moraxella atlantae CCUG 59586.</title>
        <authorList>
            <person name="Salva-Serra F."/>
            <person name="Engstrom-Jakobsson H."/>
            <person name="Thorell K."/>
            <person name="Gonzales-Siles L."/>
            <person name="Karlsson R."/>
            <person name="Boulund F."/>
            <person name="Engstrand L."/>
            <person name="Kristiansson E."/>
            <person name="Moore E."/>
        </authorList>
    </citation>
    <scope>NUCLEOTIDE SEQUENCE [LARGE SCALE GENOMIC DNA]</scope>
    <source>
        <strain evidence="2 3">CCUG 59586</strain>
    </source>
</reference>
<evidence type="ECO:0000313" key="3">
    <source>
        <dbReference type="Proteomes" id="UP000092616"/>
    </source>
</evidence>
<feature type="domain" description="Putative amidase" evidence="1">
    <location>
        <begin position="2"/>
        <end position="114"/>
    </location>
</feature>
<dbReference type="Proteomes" id="UP000092616">
    <property type="component" value="Unassembled WGS sequence"/>
</dbReference>
<organism evidence="2 3">
    <name type="scientific">Faucicola atlantae</name>
    <dbReference type="NCBI Taxonomy" id="34059"/>
    <lineage>
        <taxon>Bacteria</taxon>
        <taxon>Pseudomonadati</taxon>
        <taxon>Pseudomonadota</taxon>
        <taxon>Gammaproteobacteria</taxon>
        <taxon>Moraxellales</taxon>
        <taxon>Moraxellaceae</taxon>
        <taxon>Faucicola</taxon>
    </lineage>
</organism>
<dbReference type="InterPro" id="IPR024301">
    <property type="entry name" value="Amidase_6"/>
</dbReference>